<organism evidence="1 2">
    <name type="scientific">Gelidibacter maritimus</name>
    <dbReference type="NCBI Taxonomy" id="2761487"/>
    <lineage>
        <taxon>Bacteria</taxon>
        <taxon>Pseudomonadati</taxon>
        <taxon>Bacteroidota</taxon>
        <taxon>Flavobacteriia</taxon>
        <taxon>Flavobacteriales</taxon>
        <taxon>Flavobacteriaceae</taxon>
        <taxon>Gelidibacter</taxon>
    </lineage>
</organism>
<evidence type="ECO:0000313" key="1">
    <source>
        <dbReference type="EMBL" id="MBA6152153.1"/>
    </source>
</evidence>
<protein>
    <submittedName>
        <fullName evidence="1">Uncharacterized protein</fullName>
    </submittedName>
</protein>
<dbReference type="Proteomes" id="UP000541857">
    <property type="component" value="Unassembled WGS sequence"/>
</dbReference>
<reference evidence="1 2" key="1">
    <citation type="submission" date="2020-07" db="EMBL/GenBank/DDBJ databases">
        <title>Bacterium isolated from marine sediment.</title>
        <authorList>
            <person name="Shang D."/>
        </authorList>
    </citation>
    <scope>NUCLEOTIDE SEQUENCE [LARGE SCALE GENOMIC DNA]</scope>
    <source>
        <strain evidence="1 2">F6074</strain>
    </source>
</reference>
<dbReference type="EMBL" id="JACGLT010000003">
    <property type="protein sequence ID" value="MBA6152153.1"/>
    <property type="molecule type" value="Genomic_DNA"/>
</dbReference>
<dbReference type="AlphaFoldDB" id="A0A7W2M3R0"/>
<gene>
    <name evidence="1" type="ORF">H3Z82_05370</name>
</gene>
<comment type="caution">
    <text evidence="1">The sequence shown here is derived from an EMBL/GenBank/DDBJ whole genome shotgun (WGS) entry which is preliminary data.</text>
</comment>
<accession>A0A7W2M3R0</accession>
<dbReference type="RefSeq" id="WP_182203354.1">
    <property type="nucleotide sequence ID" value="NZ_JACGLT010000003.1"/>
</dbReference>
<evidence type="ECO:0000313" key="2">
    <source>
        <dbReference type="Proteomes" id="UP000541857"/>
    </source>
</evidence>
<keyword evidence="2" id="KW-1185">Reference proteome</keyword>
<proteinExistence type="predicted"/>
<sequence>MKKIVLVTFLFSFGLTFGMINLDNSIVKENQTAKEVTANDCVDATFEQMEVADDQGFSEAQVTCLGNVFYAGCMGWNVDDLWDSCVN</sequence>
<name>A0A7W2M3R0_9FLAO</name>